<dbReference type="InterPro" id="IPR018711">
    <property type="entry name" value="NAGPA"/>
</dbReference>
<feature type="domain" description="Glycoside hydrolase 123 catalytic" evidence="3">
    <location>
        <begin position="252"/>
        <end position="452"/>
    </location>
</feature>
<feature type="signal peptide" evidence="1">
    <location>
        <begin position="1"/>
        <end position="20"/>
    </location>
</feature>
<accession>A0A7G1HTT9</accession>
<feature type="domain" description="Phosphodiester glycosidase" evidence="2">
    <location>
        <begin position="751"/>
        <end position="884"/>
    </location>
</feature>
<dbReference type="Proteomes" id="UP000594042">
    <property type="component" value="Chromosome"/>
</dbReference>
<dbReference type="EMBL" id="AP023322">
    <property type="protein sequence ID" value="BCI61941.1"/>
    <property type="molecule type" value="Genomic_DNA"/>
</dbReference>
<dbReference type="KEGG" id="copr:Cop2CBH44_02940"/>
<evidence type="ECO:0000313" key="4">
    <source>
        <dbReference type="EMBL" id="BCI61941.1"/>
    </source>
</evidence>
<gene>
    <name evidence="4" type="ORF">Cop2CBH44_02940</name>
</gene>
<organism evidence="4 5">
    <name type="scientific">Coprobacter secundus subsp. similis</name>
    <dbReference type="NCBI Taxonomy" id="2751153"/>
    <lineage>
        <taxon>Bacteria</taxon>
        <taxon>Pseudomonadati</taxon>
        <taxon>Bacteroidota</taxon>
        <taxon>Bacteroidia</taxon>
        <taxon>Bacteroidales</taxon>
        <taxon>Barnesiellaceae</taxon>
        <taxon>Coprobacter</taxon>
    </lineage>
</organism>
<evidence type="ECO:0000259" key="2">
    <source>
        <dbReference type="Pfam" id="PF09992"/>
    </source>
</evidence>
<dbReference type="RefSeq" id="WP_200755411.1">
    <property type="nucleotide sequence ID" value="NZ_AP023322.1"/>
</dbReference>
<evidence type="ECO:0000313" key="5">
    <source>
        <dbReference type="Proteomes" id="UP000594042"/>
    </source>
</evidence>
<reference evidence="5" key="1">
    <citation type="submission" date="2020-07" db="EMBL/GenBank/DDBJ databases">
        <title>Complete genome sequencing of Coprobacter sp. strain 2CBH44.</title>
        <authorList>
            <person name="Sakamoto M."/>
            <person name="Murakami T."/>
            <person name="Mori H."/>
        </authorList>
    </citation>
    <scope>NUCLEOTIDE SEQUENCE [LARGE SCALE GENOMIC DNA]</scope>
    <source>
        <strain evidence="5">2CBH44</strain>
    </source>
</reference>
<evidence type="ECO:0008006" key="6">
    <source>
        <dbReference type="Google" id="ProtNLM"/>
    </source>
</evidence>
<evidence type="ECO:0000256" key="1">
    <source>
        <dbReference type="SAM" id="SignalP"/>
    </source>
</evidence>
<dbReference type="PANTHER" id="PTHR40446">
    <property type="entry name" value="N-ACETYLGLUCOSAMINE-1-PHOSPHODIESTER ALPHA-N-ACETYLGLUCOSAMINIDASE"/>
    <property type="match status" value="1"/>
</dbReference>
<keyword evidence="5" id="KW-1185">Reference proteome</keyword>
<evidence type="ECO:0000259" key="3">
    <source>
        <dbReference type="Pfam" id="PF13320"/>
    </source>
</evidence>
<sequence>MKNYLVSVFALFSMGVGLHAANTGDVWVMPCTELQENYQNFPAEENNRVVLGRGETEHIQLVFSTIPKEEITLSTSSSPQEFGVQYRILREIDGFDDALVPFESKTKAEKSTTVVWLTFETPRDARPGTYDYSVNVKSIRNNVTLNFKVRVADYEIPLTPSIPSEFCVDIDNLPENGSDEQKELWTEFLLTRRIDPYYGKIIDPSIWRWDNCFSPWPWDDPRSQKLLQDKRFCRFALPCLVDDEEILRMCADMKEKGYFDRCYFYIWDEPKTPAHYEQIAKESAHILSLEPEAKMLVPISSSLIEGENKWDYKYTFDFLTPYVKILPISAEEYKCQNSVAQDFRKMIEPRAEWWTYVCCGPVGVQPNFLFSQTPFHNRAIMWRVYKENETGFLYWGVNRYRMEPFAFDRSLDAVGDGGLVFPGYMFGVKEPIASARLERWKEGQEDYELLKIVEGKVGRQNAEKILEQVYRSPSDYTRNSGEIEAFREKLIQIAETYDPFGQVLIRGEQYLVDTLNAYIPGPGCEYSHIRIDELPIEAHVLKVDLQNPNTRVKTFLGNDLIEGLETVSSACDRYTTGTADAFAGINGDFFNISAHKEFPIGAPRGGCASEGIIQREPRSMEWAFAAIDDNNKPILDNMAFSGSVVSLKAPIASYTFNDVNLPRTDCYSCDMTFYNEFAGGYTRMDENAEIGDKLKTEVFFKLADGQAWKINSPITCIVTRIIKDTEGKNALKPGEAALSGIDQAKGFLDKLTVGQKLKINMTIKTAGNETPAIREMIGGNSLLMKDGVIMECNFNDSYNNVLYPRTGVGCSADGRWLYLMVIDGRQAHSRGVYSDEMCDLFRSAGASDVVGFDGGGSTGMVVNHTVVNRPSDGQERAVTNGWLLQTTTPVDREIVRLAFNYWNKEQINSFSLPLRLMGYNQYNVLVDSDLSPVTWSCSPELGHIEGETLILKGTDIKGTVTGTYNGMSVSRHFNFGETTGLESVSKWSRNVKFYKDKSANLFYLSQDGNGPCKMAYALYALDGHCMRQGESELSGTYCFDFTDMPSGLYLLKVNMEMESFTFKLIIR</sequence>
<proteinExistence type="predicted"/>
<protein>
    <recommendedName>
        <fullName evidence="6">DUF4091 domain-containing protein</fullName>
    </recommendedName>
</protein>
<name>A0A7G1HTT9_9BACT</name>
<dbReference type="InterPro" id="IPR025150">
    <property type="entry name" value="GH123_cat"/>
</dbReference>
<dbReference type="AlphaFoldDB" id="A0A7G1HTT9"/>
<dbReference type="Pfam" id="PF09992">
    <property type="entry name" value="NAGPA"/>
    <property type="match status" value="1"/>
</dbReference>
<dbReference type="PANTHER" id="PTHR40446:SF2">
    <property type="entry name" value="N-ACETYLGLUCOSAMINE-1-PHOSPHODIESTER ALPHA-N-ACETYLGLUCOSAMINIDASE"/>
    <property type="match status" value="1"/>
</dbReference>
<keyword evidence="1" id="KW-0732">Signal</keyword>
<dbReference type="Pfam" id="PF13320">
    <property type="entry name" value="GH123_cat"/>
    <property type="match status" value="1"/>
</dbReference>
<feature type="chain" id="PRO_5028989587" description="DUF4091 domain-containing protein" evidence="1">
    <location>
        <begin position="21"/>
        <end position="1067"/>
    </location>
</feature>